<feature type="compositionally biased region" description="Polar residues" evidence="1">
    <location>
        <begin position="416"/>
        <end position="434"/>
    </location>
</feature>
<feature type="domain" description="Fibronectin type-III" evidence="4">
    <location>
        <begin position="15"/>
        <end position="117"/>
    </location>
</feature>
<dbReference type="SUPFAM" id="SSF49265">
    <property type="entry name" value="Fibronectin type III"/>
    <property type="match status" value="2"/>
</dbReference>
<name>A0AAN8QMZ1_9TELE</name>
<evidence type="ECO:0000259" key="4">
    <source>
        <dbReference type="Pfam" id="PF01108"/>
    </source>
</evidence>
<dbReference type="PANTHER" id="PTHR20859:SF93">
    <property type="entry name" value="CYTOKINE RECEPTOR FAMILY MEMBER B12-RELATED"/>
    <property type="match status" value="1"/>
</dbReference>
<gene>
    <name evidence="6" type="ORF">J4Q44_G00194260</name>
</gene>
<comment type="caution">
    <text evidence="6">The sequence shown here is derived from an EMBL/GenBank/DDBJ whole genome shotgun (WGS) entry which is preliminary data.</text>
</comment>
<feature type="region of interest" description="Disordered" evidence="1">
    <location>
        <begin position="292"/>
        <end position="477"/>
    </location>
</feature>
<dbReference type="AlphaFoldDB" id="A0AAN8QMZ1"/>
<dbReference type="GO" id="GO:0004896">
    <property type="term" value="F:cytokine receptor activity"/>
    <property type="evidence" value="ECO:0007669"/>
    <property type="project" value="TreeGrafter"/>
</dbReference>
<dbReference type="Gene3D" id="2.60.40.10">
    <property type="entry name" value="Immunoglobulins"/>
    <property type="match status" value="1"/>
</dbReference>
<dbReference type="InterPro" id="IPR015373">
    <property type="entry name" value="Interferon/interleukin_rcp_dom"/>
</dbReference>
<keyword evidence="2" id="KW-1133">Transmembrane helix</keyword>
<sequence>MTTECCGNGVMTPVIWLVAWLLQAHSAMCDLPAPVNVTLSSSHFVHLLKWDPGPESPGGVYYLVKVCSDGMVGQPWEVVAGCEHVEFPLECNLTKAFSSRNHIYYNQVFTVLGNQVSLPAYQKGFKPITDTHLDPPVVSVRACGSTLCVGLRPPVDGLRDLYDRFRYKFNISSSTRLGATFSVQTESLKGVILKDLAPGREYCVSVSILDNQEIRTKSSSYSQPHCAFTAAKYTADTEISVVLCLLVLFGLCAALLVHTGFICLRQPLPEVLSSIQHKEDNLHPVPYDEERCLSGHVVPPSPPSGSTGKDGASDEEGEGETEGERSSGGGQGYKTRGITADLTSRNPLSSSSSSSSSRTEVFLHPYPKAHFSAYPTATSTDTQTTAETESNRPHVPVFITSDQQPTSLHRPDRLSMSLSNNHPLSKPSQTSQLPESARCASRGQDLSFSLSSERDTGNVEGLHPGEEEEEEGSCLDVNLLSVTLGRHEEMKRQREMMEPEHLSLGEPPEPTTPFLPSDTKCWAPEPVTTQTQTATSEVEEEEEEEEEEDSGYMRR</sequence>
<feature type="compositionally biased region" description="Acidic residues" evidence="1">
    <location>
        <begin position="537"/>
        <end position="555"/>
    </location>
</feature>
<protein>
    <submittedName>
        <fullName evidence="6">Uncharacterized protein</fullName>
    </submittedName>
</protein>
<dbReference type="InterPro" id="IPR050650">
    <property type="entry name" value="Type-II_Cytokine-TF_Rcpt"/>
</dbReference>
<feature type="chain" id="PRO_5042916655" evidence="3">
    <location>
        <begin position="27"/>
        <end position="555"/>
    </location>
</feature>
<feature type="compositionally biased region" description="Low complexity" evidence="1">
    <location>
        <begin position="376"/>
        <end position="388"/>
    </location>
</feature>
<feature type="transmembrane region" description="Helical" evidence="2">
    <location>
        <begin position="239"/>
        <end position="264"/>
    </location>
</feature>
<feature type="compositionally biased region" description="Basic and acidic residues" evidence="1">
    <location>
        <begin position="490"/>
        <end position="503"/>
    </location>
</feature>
<feature type="compositionally biased region" description="Low complexity" evidence="1">
    <location>
        <begin position="523"/>
        <end position="536"/>
    </location>
</feature>
<proteinExistence type="predicted"/>
<dbReference type="Pfam" id="PF01108">
    <property type="entry name" value="Tissue_fac"/>
    <property type="match status" value="1"/>
</dbReference>
<keyword evidence="7" id="KW-1185">Reference proteome</keyword>
<keyword evidence="3" id="KW-0732">Signal</keyword>
<evidence type="ECO:0000313" key="7">
    <source>
        <dbReference type="Proteomes" id="UP001356427"/>
    </source>
</evidence>
<feature type="region of interest" description="Disordered" evidence="1">
    <location>
        <begin position="490"/>
        <end position="555"/>
    </location>
</feature>
<evidence type="ECO:0000256" key="2">
    <source>
        <dbReference type="SAM" id="Phobius"/>
    </source>
</evidence>
<evidence type="ECO:0000256" key="1">
    <source>
        <dbReference type="SAM" id="MobiDB-lite"/>
    </source>
</evidence>
<dbReference type="InterPro" id="IPR013783">
    <property type="entry name" value="Ig-like_fold"/>
</dbReference>
<evidence type="ECO:0000313" key="6">
    <source>
        <dbReference type="EMBL" id="KAK6309545.1"/>
    </source>
</evidence>
<dbReference type="Proteomes" id="UP001356427">
    <property type="component" value="Unassembled WGS sequence"/>
</dbReference>
<keyword evidence="2" id="KW-0812">Transmembrane</keyword>
<dbReference type="Pfam" id="PF09294">
    <property type="entry name" value="Interfer-bind"/>
    <property type="match status" value="1"/>
</dbReference>
<evidence type="ECO:0000256" key="3">
    <source>
        <dbReference type="SAM" id="SignalP"/>
    </source>
</evidence>
<organism evidence="6 7">
    <name type="scientific">Coregonus suidteri</name>
    <dbReference type="NCBI Taxonomy" id="861788"/>
    <lineage>
        <taxon>Eukaryota</taxon>
        <taxon>Metazoa</taxon>
        <taxon>Chordata</taxon>
        <taxon>Craniata</taxon>
        <taxon>Vertebrata</taxon>
        <taxon>Euteleostomi</taxon>
        <taxon>Actinopterygii</taxon>
        <taxon>Neopterygii</taxon>
        <taxon>Teleostei</taxon>
        <taxon>Protacanthopterygii</taxon>
        <taxon>Salmoniformes</taxon>
        <taxon>Salmonidae</taxon>
        <taxon>Coregoninae</taxon>
        <taxon>Coregonus</taxon>
    </lineage>
</organism>
<reference evidence="6 7" key="1">
    <citation type="submission" date="2021-04" db="EMBL/GenBank/DDBJ databases">
        <authorList>
            <person name="De Guttry C."/>
            <person name="Zahm M."/>
            <person name="Klopp C."/>
            <person name="Cabau C."/>
            <person name="Louis A."/>
            <person name="Berthelot C."/>
            <person name="Parey E."/>
            <person name="Roest Crollius H."/>
            <person name="Montfort J."/>
            <person name="Robinson-Rechavi M."/>
            <person name="Bucao C."/>
            <person name="Bouchez O."/>
            <person name="Gislard M."/>
            <person name="Lluch J."/>
            <person name="Milhes M."/>
            <person name="Lampietro C."/>
            <person name="Lopez Roques C."/>
            <person name="Donnadieu C."/>
            <person name="Braasch I."/>
            <person name="Desvignes T."/>
            <person name="Postlethwait J."/>
            <person name="Bobe J."/>
            <person name="Wedekind C."/>
            <person name="Guiguen Y."/>
        </authorList>
    </citation>
    <scope>NUCLEOTIDE SEQUENCE [LARGE SCALE GENOMIC DNA]</scope>
    <source>
        <strain evidence="6">Cs_M1</strain>
        <tissue evidence="6">Blood</tissue>
    </source>
</reference>
<evidence type="ECO:0000259" key="5">
    <source>
        <dbReference type="Pfam" id="PF09294"/>
    </source>
</evidence>
<feature type="domain" description="Interferon/interleukin receptor" evidence="5">
    <location>
        <begin position="131"/>
        <end position="229"/>
    </location>
</feature>
<feature type="signal peptide" evidence="3">
    <location>
        <begin position="1"/>
        <end position="26"/>
    </location>
</feature>
<dbReference type="GO" id="GO:0005886">
    <property type="term" value="C:plasma membrane"/>
    <property type="evidence" value="ECO:0007669"/>
    <property type="project" value="TreeGrafter"/>
</dbReference>
<accession>A0AAN8QMZ1</accession>
<dbReference type="InterPro" id="IPR036116">
    <property type="entry name" value="FN3_sf"/>
</dbReference>
<keyword evidence="2" id="KW-0472">Membrane</keyword>
<dbReference type="EMBL" id="JAGTTL010000017">
    <property type="protein sequence ID" value="KAK6309545.1"/>
    <property type="molecule type" value="Genomic_DNA"/>
</dbReference>
<dbReference type="PANTHER" id="PTHR20859">
    <property type="entry name" value="INTERFERON/INTERLEUKIN RECEPTOR"/>
    <property type="match status" value="1"/>
</dbReference>
<dbReference type="InterPro" id="IPR003961">
    <property type="entry name" value="FN3_dom"/>
</dbReference>